<evidence type="ECO:0000256" key="1">
    <source>
        <dbReference type="SAM" id="Phobius"/>
    </source>
</evidence>
<dbReference type="PANTHER" id="PTHR44757">
    <property type="entry name" value="DIGUANYLATE CYCLASE DGCP"/>
    <property type="match status" value="1"/>
</dbReference>
<keyword evidence="4" id="KW-1185">Reference proteome</keyword>
<evidence type="ECO:0000313" key="3">
    <source>
        <dbReference type="EMBL" id="SDP97794.1"/>
    </source>
</evidence>
<dbReference type="InterPro" id="IPR052155">
    <property type="entry name" value="Biofilm_reg_signaling"/>
</dbReference>
<dbReference type="NCBIfam" id="TIGR00254">
    <property type="entry name" value="GGDEF"/>
    <property type="match status" value="1"/>
</dbReference>
<reference evidence="4" key="1">
    <citation type="submission" date="2016-10" db="EMBL/GenBank/DDBJ databases">
        <authorList>
            <person name="Varghese N."/>
            <person name="Submissions S."/>
        </authorList>
    </citation>
    <scope>NUCLEOTIDE SEQUENCE [LARGE SCALE GENOMIC DNA]</scope>
    <source>
        <strain evidence="4">CGMCC 4.6609</strain>
    </source>
</reference>
<dbReference type="CDD" id="cd01949">
    <property type="entry name" value="GGDEF"/>
    <property type="match status" value="1"/>
</dbReference>
<dbReference type="InterPro" id="IPR043128">
    <property type="entry name" value="Rev_trsase/Diguanyl_cyclase"/>
</dbReference>
<dbReference type="Gene3D" id="3.30.70.270">
    <property type="match status" value="1"/>
</dbReference>
<dbReference type="InterPro" id="IPR029787">
    <property type="entry name" value="Nucleotide_cyclase"/>
</dbReference>
<organism evidence="3 4">
    <name type="scientific">Lentzea jiangxiensis</name>
    <dbReference type="NCBI Taxonomy" id="641025"/>
    <lineage>
        <taxon>Bacteria</taxon>
        <taxon>Bacillati</taxon>
        <taxon>Actinomycetota</taxon>
        <taxon>Actinomycetes</taxon>
        <taxon>Pseudonocardiales</taxon>
        <taxon>Pseudonocardiaceae</taxon>
        <taxon>Lentzea</taxon>
    </lineage>
</organism>
<keyword evidence="1" id="KW-0472">Membrane</keyword>
<evidence type="ECO:0000259" key="2">
    <source>
        <dbReference type="PROSITE" id="PS50887"/>
    </source>
</evidence>
<gene>
    <name evidence="3" type="ORF">SAMN05421507_1346</name>
</gene>
<evidence type="ECO:0000313" key="4">
    <source>
        <dbReference type="Proteomes" id="UP000199691"/>
    </source>
</evidence>
<dbReference type="AlphaFoldDB" id="A0A1H0X4B7"/>
<feature type="transmembrane region" description="Helical" evidence="1">
    <location>
        <begin position="6"/>
        <end position="27"/>
    </location>
</feature>
<dbReference type="OrthoDB" id="23692at2"/>
<keyword evidence="1" id="KW-1133">Transmembrane helix</keyword>
<dbReference type="STRING" id="641025.SAMN05421507_1346"/>
<dbReference type="InterPro" id="IPR000160">
    <property type="entry name" value="GGDEF_dom"/>
</dbReference>
<sequence>MHHDDWMTAVIALAALNTVTLTLLVIVRTALQQALLDPLTGLPQRQLWTITAAARYRGMRHPAVLMIDVNHLKRVNDQLGHAYGDLLIRIIAHEILHIAGPNALVGRLGGDEFAALIDLAPEHRADLAAAAQGCIVSVDGIISSAEFGAAQLTDLETHPERHHEAGDDHHRRELSRLMRAADLALLRAKAVRRASPAPTSPALAFYRRSSDGEVPHNFNTLPHSALLRIVAPLLRIRPARPNRRTPATTRP</sequence>
<feature type="domain" description="GGDEF" evidence="2">
    <location>
        <begin position="60"/>
        <end position="201"/>
    </location>
</feature>
<dbReference type="SUPFAM" id="SSF55073">
    <property type="entry name" value="Nucleotide cyclase"/>
    <property type="match status" value="1"/>
</dbReference>
<dbReference type="Proteomes" id="UP000199691">
    <property type="component" value="Unassembled WGS sequence"/>
</dbReference>
<accession>A0A1H0X4B7</accession>
<protein>
    <submittedName>
        <fullName evidence="3">Diguanylate cyclase (GGDEF) domain-containing protein</fullName>
    </submittedName>
</protein>
<dbReference type="PROSITE" id="PS50887">
    <property type="entry name" value="GGDEF"/>
    <property type="match status" value="1"/>
</dbReference>
<name>A0A1H0X4B7_9PSEU</name>
<dbReference type="RefSeq" id="WP_090105278.1">
    <property type="nucleotide sequence ID" value="NZ_FNIX01000034.1"/>
</dbReference>
<proteinExistence type="predicted"/>
<keyword evidence="1" id="KW-0812">Transmembrane</keyword>
<dbReference type="Pfam" id="PF00990">
    <property type="entry name" value="GGDEF"/>
    <property type="match status" value="1"/>
</dbReference>
<dbReference type="PANTHER" id="PTHR44757:SF2">
    <property type="entry name" value="BIOFILM ARCHITECTURE MAINTENANCE PROTEIN MBAA"/>
    <property type="match status" value="1"/>
</dbReference>
<dbReference type="SMART" id="SM00267">
    <property type="entry name" value="GGDEF"/>
    <property type="match status" value="1"/>
</dbReference>
<dbReference type="EMBL" id="FNIX01000034">
    <property type="protein sequence ID" value="SDP97794.1"/>
    <property type="molecule type" value="Genomic_DNA"/>
</dbReference>